<proteinExistence type="predicted"/>
<dbReference type="Proteomes" id="UP000325787">
    <property type="component" value="Chromosome"/>
</dbReference>
<feature type="region of interest" description="Disordered" evidence="1">
    <location>
        <begin position="42"/>
        <end position="65"/>
    </location>
</feature>
<dbReference type="EMBL" id="CP034550">
    <property type="protein sequence ID" value="QFZ22789.1"/>
    <property type="molecule type" value="Genomic_DNA"/>
</dbReference>
<protein>
    <recommendedName>
        <fullName evidence="4">Sel1 repeat family protein</fullName>
    </recommendedName>
</protein>
<keyword evidence="3" id="KW-1185">Reference proteome</keyword>
<dbReference type="InterPro" id="IPR011990">
    <property type="entry name" value="TPR-like_helical_dom_sf"/>
</dbReference>
<evidence type="ECO:0000313" key="3">
    <source>
        <dbReference type="Proteomes" id="UP000325787"/>
    </source>
</evidence>
<sequence length="126" mass="13592">MRFDDLLASDAEAVEREVSGVDLDAILTGALDALGVVRTPDAATGTPARHRVGRGPIPGGRDDRPDVDDELIACLRRAGEGDPASARRVAELLELQERAEEAVAWWCRAAEAGDRDAIAYLREKSR</sequence>
<evidence type="ECO:0008006" key="4">
    <source>
        <dbReference type="Google" id="ProtNLM"/>
    </source>
</evidence>
<organism evidence="2 3">
    <name type="scientific">Saccharothrix syringae</name>
    <name type="common">Nocardiopsis syringae</name>
    <dbReference type="NCBI Taxonomy" id="103733"/>
    <lineage>
        <taxon>Bacteria</taxon>
        <taxon>Bacillati</taxon>
        <taxon>Actinomycetota</taxon>
        <taxon>Actinomycetes</taxon>
        <taxon>Pseudonocardiales</taxon>
        <taxon>Pseudonocardiaceae</taxon>
        <taxon>Saccharothrix</taxon>
    </lineage>
</organism>
<evidence type="ECO:0000256" key="1">
    <source>
        <dbReference type="SAM" id="MobiDB-lite"/>
    </source>
</evidence>
<evidence type="ECO:0000313" key="2">
    <source>
        <dbReference type="EMBL" id="QFZ22789.1"/>
    </source>
</evidence>
<dbReference type="RefSeq" id="WP_033431481.1">
    <property type="nucleotide sequence ID" value="NZ_CP034550.1"/>
</dbReference>
<gene>
    <name evidence="2" type="ORF">EKG83_39965</name>
</gene>
<accession>A0A5Q0H9B7</accession>
<dbReference type="AlphaFoldDB" id="A0A5Q0H9B7"/>
<dbReference type="Gene3D" id="1.25.40.10">
    <property type="entry name" value="Tetratricopeptide repeat domain"/>
    <property type="match status" value="1"/>
</dbReference>
<dbReference type="KEGG" id="ssyi:EKG83_39965"/>
<reference evidence="3" key="1">
    <citation type="journal article" date="2021" name="Curr. Microbiol.">
        <title>Complete genome of nocamycin-producing strain Saccharothrix syringae NRRL B-16468 reveals the biosynthetic potential for secondary metabolites.</title>
        <authorList>
            <person name="Mo X."/>
            <person name="Yang S."/>
        </authorList>
    </citation>
    <scope>NUCLEOTIDE SEQUENCE [LARGE SCALE GENOMIC DNA]</scope>
    <source>
        <strain evidence="3">ATCC 51364 / DSM 43886 / JCM 6844 / KCTC 9398 / NBRC 14523 / NRRL B-16468 / INA 2240</strain>
    </source>
</reference>
<name>A0A5Q0H9B7_SACSY</name>